<evidence type="ECO:0000259" key="2">
    <source>
        <dbReference type="PROSITE" id="PS51194"/>
    </source>
</evidence>
<dbReference type="GO" id="GO:0003677">
    <property type="term" value="F:DNA binding"/>
    <property type="evidence" value="ECO:0007669"/>
    <property type="project" value="InterPro"/>
</dbReference>
<gene>
    <name evidence="3" type="ordered locus">VC0395_A1242</name>
</gene>
<dbReference type="GO" id="GO:0005524">
    <property type="term" value="F:ATP binding"/>
    <property type="evidence" value="ECO:0007669"/>
    <property type="project" value="InterPro"/>
</dbReference>
<accession>A0A0H3AMK2</accession>
<dbReference type="GO" id="GO:0006412">
    <property type="term" value="P:translation"/>
    <property type="evidence" value="ECO:0007669"/>
    <property type="project" value="InterPro"/>
</dbReference>
<dbReference type="GO" id="GO:0004386">
    <property type="term" value="F:helicase activity"/>
    <property type="evidence" value="ECO:0007669"/>
    <property type="project" value="UniProtKB-KW"/>
</dbReference>
<name>A0A0H3AMK2_VIBC3</name>
<evidence type="ECO:0000313" key="3">
    <source>
        <dbReference type="EMBL" id="ABQ22110.1"/>
    </source>
</evidence>
<protein>
    <submittedName>
        <fullName evidence="3">ATP-dependent RNA helicase, DEAD/DEAH box family</fullName>
    </submittedName>
</protein>
<dbReference type="CDD" id="cd17926">
    <property type="entry name" value="DEXHc_RE"/>
    <property type="match status" value="1"/>
</dbReference>
<feature type="domain" description="Helicase C-terminal" evidence="2">
    <location>
        <begin position="302"/>
        <end position="442"/>
    </location>
</feature>
<reference evidence="3 4" key="1">
    <citation type="submission" date="2007-03" db="EMBL/GenBank/DDBJ databases">
        <authorList>
            <person name="Heidelberg J."/>
        </authorList>
    </citation>
    <scope>NUCLEOTIDE SEQUENCE [LARGE SCALE GENOMIC DNA]</scope>
    <source>
        <strain evidence="4">ATCC 39541 / Classical Ogawa 395 / O395</strain>
    </source>
</reference>
<keyword evidence="3" id="KW-0547">Nucleotide-binding</keyword>
<evidence type="ECO:0000313" key="4">
    <source>
        <dbReference type="Proteomes" id="UP000000249"/>
    </source>
</evidence>
<sequence>MASLRVVPSASHRNLSKRMLTSSAGSRLLYRPHTIITQRNCLRPTSNDAKAVNCPDNLGNSQRMYTLRPYQADSVKAVVHYFRQHSTPAVIVLPTGAGKSLVIAELARLARGRVLVLAHVKELVEQNHAKYEGYGLTGAIFSAGLGRKETDQQVVFASVQSVVRNLSEFQNQFSLLVIDECHRVPDDKNSSYQKVITHLLELNPGMKVLGLTATPYRLGMGWIYQYHTRGLVRSEEPRFFRDCIFELPIHYLLDEGFLTPAQLIDTPVMSYDFSQLKPANTGRYRESELDLVIEQSQRATPQIVAQIIELAKARQGVMIFAATVRHAEEIYRLLPTEHAALVIGDTPTPERDRIIQAFKQQQIKFLVNVSVLTTGFDAPHVDLIAILRPTESVSLYQQIVGRGLRLAAGKSDCLVLDYAGNQYDLYQPEVGDPKPDSDSEIITIPCPACGFNNNFWGKLDANGFLIEHYGRRCQGYFTDDETGEREHCGYRFRAKYCNECGADNDIAARICHECDTTLVDPDKKLKEALNLKDALVFECTDMSLKVHKDAKGKSQLQVTYHGQDAVQVHQFWPLNTPRQKQQFHDQFVRPHLADKHRPFEAATPAKVVDHQHRFRPPLFVIARKSGRFWTIRDKVFADEFASPIDVHLSNRAYTIPT</sequence>
<dbReference type="InterPro" id="IPR011332">
    <property type="entry name" value="Ribosomal_zn-bd"/>
</dbReference>
<dbReference type="GO" id="GO:0005829">
    <property type="term" value="C:cytosol"/>
    <property type="evidence" value="ECO:0007669"/>
    <property type="project" value="TreeGrafter"/>
</dbReference>
<organism evidence="3 4">
    <name type="scientific">Vibrio cholerae serotype O1 (strain ATCC 39541 / Classical Ogawa 395 / O395)</name>
    <dbReference type="NCBI Taxonomy" id="345073"/>
    <lineage>
        <taxon>Bacteria</taxon>
        <taxon>Pseudomonadati</taxon>
        <taxon>Pseudomonadota</taxon>
        <taxon>Gammaproteobacteria</taxon>
        <taxon>Vibrionales</taxon>
        <taxon>Vibrionaceae</taxon>
        <taxon>Vibrio</taxon>
    </lineage>
</organism>
<keyword evidence="3" id="KW-0378">Hydrolase</keyword>
<dbReference type="EMBL" id="CP000627">
    <property type="protein sequence ID" value="ABQ22110.1"/>
    <property type="molecule type" value="Genomic_DNA"/>
</dbReference>
<dbReference type="Pfam" id="PF04851">
    <property type="entry name" value="ResIII"/>
    <property type="match status" value="1"/>
</dbReference>
<dbReference type="PANTHER" id="PTHR47396">
    <property type="entry name" value="TYPE I RESTRICTION ENZYME ECOKI R PROTEIN"/>
    <property type="match status" value="1"/>
</dbReference>
<dbReference type="InterPro" id="IPR006935">
    <property type="entry name" value="Helicase/UvrB_N"/>
</dbReference>
<keyword evidence="3" id="KW-0067">ATP-binding</keyword>
<evidence type="ECO:0000259" key="1">
    <source>
        <dbReference type="PROSITE" id="PS51192"/>
    </source>
</evidence>
<dbReference type="AlphaFoldDB" id="A0A0H3AMK2"/>
<dbReference type="InterPro" id="IPR050742">
    <property type="entry name" value="Helicase_Restrict-Modif_Enz"/>
</dbReference>
<dbReference type="InterPro" id="IPR027417">
    <property type="entry name" value="P-loop_NTPase"/>
</dbReference>
<dbReference type="Pfam" id="PF00271">
    <property type="entry name" value="Helicase_C"/>
    <property type="match status" value="1"/>
</dbReference>
<dbReference type="InterPro" id="IPR001650">
    <property type="entry name" value="Helicase_C-like"/>
</dbReference>
<dbReference type="PROSITE" id="PS51192">
    <property type="entry name" value="HELICASE_ATP_BIND_1"/>
    <property type="match status" value="1"/>
</dbReference>
<dbReference type="eggNOG" id="COG1061">
    <property type="taxonomic scope" value="Bacteria"/>
</dbReference>
<dbReference type="Proteomes" id="UP000000249">
    <property type="component" value="Chromosome 1"/>
</dbReference>
<proteinExistence type="predicted"/>
<dbReference type="PANTHER" id="PTHR47396:SF1">
    <property type="entry name" value="ATP-DEPENDENT HELICASE IRC3-RELATED"/>
    <property type="match status" value="1"/>
</dbReference>
<feature type="domain" description="Helicase ATP-binding" evidence="1">
    <location>
        <begin position="80"/>
        <end position="215"/>
    </location>
</feature>
<dbReference type="PROSITE" id="PS51194">
    <property type="entry name" value="HELICASE_CTER"/>
    <property type="match status" value="1"/>
</dbReference>
<dbReference type="SMART" id="SM00490">
    <property type="entry name" value="HELICc"/>
    <property type="match status" value="1"/>
</dbReference>
<dbReference type="SMART" id="SM00487">
    <property type="entry name" value="DEXDc"/>
    <property type="match status" value="1"/>
</dbReference>
<dbReference type="SUPFAM" id="SSF57829">
    <property type="entry name" value="Zn-binding ribosomal proteins"/>
    <property type="match status" value="1"/>
</dbReference>
<dbReference type="PATRIC" id="fig|345073.21.peg.1698"/>
<dbReference type="SUPFAM" id="SSF52540">
    <property type="entry name" value="P-loop containing nucleoside triphosphate hydrolases"/>
    <property type="match status" value="1"/>
</dbReference>
<dbReference type="InterPro" id="IPR014001">
    <property type="entry name" value="Helicase_ATP-bd"/>
</dbReference>
<dbReference type="GO" id="GO:0016787">
    <property type="term" value="F:hydrolase activity"/>
    <property type="evidence" value="ECO:0007669"/>
    <property type="project" value="InterPro"/>
</dbReference>
<dbReference type="KEGG" id="vcr:VC395_1753"/>
<dbReference type="FunFam" id="3.40.50.300:FF:000794">
    <property type="entry name" value="ATP-dependent RNA helicase"/>
    <property type="match status" value="1"/>
</dbReference>
<dbReference type="FunFam" id="3.40.50.300:FF:000859">
    <property type="entry name" value="ATP-dependent RNA helicase"/>
    <property type="match status" value="1"/>
</dbReference>
<dbReference type="Gene3D" id="3.40.50.300">
    <property type="entry name" value="P-loop containing nucleotide triphosphate hydrolases"/>
    <property type="match status" value="2"/>
</dbReference>
<keyword evidence="3" id="KW-0347">Helicase</keyword>
<dbReference type="KEGG" id="vco:VC0395_A1242"/>